<evidence type="ECO:0000256" key="1">
    <source>
        <dbReference type="ARBA" id="ARBA00004117"/>
    </source>
</evidence>
<dbReference type="EMBL" id="FXUL01000017">
    <property type="protein sequence ID" value="SMP71358.1"/>
    <property type="molecule type" value="Genomic_DNA"/>
</dbReference>
<dbReference type="InterPro" id="IPR001624">
    <property type="entry name" value="FliE"/>
</dbReference>
<keyword evidence="6" id="KW-0282">Flagellum</keyword>
<dbReference type="Proteomes" id="UP001158049">
    <property type="component" value="Unassembled WGS sequence"/>
</dbReference>
<reference evidence="6 7" key="1">
    <citation type="submission" date="2017-05" db="EMBL/GenBank/DDBJ databases">
        <authorList>
            <person name="Varghese N."/>
            <person name="Submissions S."/>
        </authorList>
    </citation>
    <scope>NUCLEOTIDE SEQUENCE [LARGE SCALE GENOMIC DNA]</scope>
    <source>
        <strain evidence="6 7">DSM 26001</strain>
    </source>
</reference>
<protein>
    <recommendedName>
        <fullName evidence="4 5">Flagellar hook-basal body complex protein FliE</fullName>
    </recommendedName>
</protein>
<dbReference type="Pfam" id="PF02049">
    <property type="entry name" value="FliE"/>
    <property type="match status" value="1"/>
</dbReference>
<dbReference type="PANTHER" id="PTHR34653:SF1">
    <property type="entry name" value="FLAGELLAR HOOK-BASAL BODY COMPLEX PROTEIN FLIE"/>
    <property type="match status" value="1"/>
</dbReference>
<organism evidence="6 7">
    <name type="scientific">Noviherbaspirillum suwonense</name>
    <dbReference type="NCBI Taxonomy" id="1224511"/>
    <lineage>
        <taxon>Bacteria</taxon>
        <taxon>Pseudomonadati</taxon>
        <taxon>Pseudomonadota</taxon>
        <taxon>Betaproteobacteria</taxon>
        <taxon>Burkholderiales</taxon>
        <taxon>Oxalobacteraceae</taxon>
        <taxon>Noviherbaspirillum</taxon>
    </lineage>
</organism>
<dbReference type="NCBIfam" id="TIGR00205">
    <property type="entry name" value="fliE"/>
    <property type="match status" value="1"/>
</dbReference>
<comment type="similarity">
    <text evidence="2 4">Belongs to the FliE family.</text>
</comment>
<keyword evidence="3 4" id="KW-0975">Bacterial flagellum</keyword>
<evidence type="ECO:0000256" key="3">
    <source>
        <dbReference type="ARBA" id="ARBA00023143"/>
    </source>
</evidence>
<evidence type="ECO:0000256" key="2">
    <source>
        <dbReference type="ARBA" id="ARBA00009272"/>
    </source>
</evidence>
<evidence type="ECO:0000256" key="4">
    <source>
        <dbReference type="HAMAP-Rule" id="MF_00724"/>
    </source>
</evidence>
<evidence type="ECO:0000313" key="7">
    <source>
        <dbReference type="Proteomes" id="UP001158049"/>
    </source>
</evidence>
<gene>
    <name evidence="4" type="primary">fliE</name>
    <name evidence="6" type="ORF">SAMN06295970_1177</name>
</gene>
<name>A0ABY1QKK7_9BURK</name>
<accession>A0ABY1QKK7</accession>
<keyword evidence="6" id="KW-0969">Cilium</keyword>
<comment type="caution">
    <text evidence="6">The sequence shown here is derived from an EMBL/GenBank/DDBJ whole genome shotgun (WGS) entry which is preliminary data.</text>
</comment>
<dbReference type="PRINTS" id="PR01006">
    <property type="entry name" value="FLGHOOKFLIE"/>
</dbReference>
<dbReference type="HAMAP" id="MF_00724">
    <property type="entry name" value="FliE"/>
    <property type="match status" value="1"/>
</dbReference>
<keyword evidence="7" id="KW-1185">Reference proteome</keyword>
<comment type="subcellular location">
    <subcellularLocation>
        <location evidence="1 4">Bacterial flagellum basal body</location>
    </subcellularLocation>
</comment>
<evidence type="ECO:0000256" key="5">
    <source>
        <dbReference type="NCBIfam" id="TIGR00205"/>
    </source>
</evidence>
<dbReference type="RefSeq" id="WP_283443911.1">
    <property type="nucleotide sequence ID" value="NZ_FXUL01000017.1"/>
</dbReference>
<keyword evidence="6" id="KW-0966">Cell projection</keyword>
<evidence type="ECO:0000313" key="6">
    <source>
        <dbReference type="EMBL" id="SMP71358.1"/>
    </source>
</evidence>
<sequence length="116" mass="12208">MNGIGIDSSRIDAMVAQLRNAATRAAGSVAPPKAAEDVAPSSKVDFSQALRSSLDQVNGAQKKAESLGERFALGDDSVNLSDVMIASQKASIGFQATVQVRNKLVSAYHDIMNMQV</sequence>
<dbReference type="PANTHER" id="PTHR34653">
    <property type="match status" value="1"/>
</dbReference>
<proteinExistence type="inferred from homology"/>